<reference evidence="3" key="4">
    <citation type="submission" date="2020-09" db="EMBL/GenBank/DDBJ databases">
        <authorList>
            <person name="Sun Q."/>
            <person name="Zhou Y."/>
        </authorList>
    </citation>
    <scope>NUCLEOTIDE SEQUENCE</scope>
    <source>
        <strain evidence="3">CGMCC 4.7206</strain>
    </source>
</reference>
<evidence type="ECO:0000313" key="3">
    <source>
        <dbReference type="EMBL" id="GGI94258.1"/>
    </source>
</evidence>
<dbReference type="AlphaFoldDB" id="A0A917NEX9"/>
<keyword evidence="5" id="KW-1185">Reference proteome</keyword>
<dbReference type="Proteomes" id="UP000597989">
    <property type="component" value="Unassembled WGS sequence"/>
</dbReference>
<evidence type="ECO:0000256" key="1">
    <source>
        <dbReference type="SAM" id="MobiDB-lite"/>
    </source>
</evidence>
<dbReference type="EMBL" id="BMMT01000012">
    <property type="protein sequence ID" value="GGI94258.1"/>
    <property type="molecule type" value="Genomic_DNA"/>
</dbReference>
<gene>
    <name evidence="2" type="ORF">GCM10009545_25730</name>
    <name evidence="3" type="ORF">GCM10011581_34220</name>
</gene>
<protein>
    <submittedName>
        <fullName evidence="3">Uncharacterized protein</fullName>
    </submittedName>
</protein>
<feature type="region of interest" description="Disordered" evidence="1">
    <location>
        <begin position="272"/>
        <end position="303"/>
    </location>
</feature>
<feature type="compositionally biased region" description="Basic and acidic residues" evidence="1">
    <location>
        <begin position="190"/>
        <end position="215"/>
    </location>
</feature>
<sequence>MELQDVARELYGTDPADFVSERDRQAAAARDSGDEELAASIRKLRKPTTAAWAVNLLAAHEPRGLDELLDLGDRMRAAQRELRGDELRTLAADRTRLLRALTDRAADLARERGHPLADAVRDQVEQTLTAALSEPEAGQAVRAGTLAKPLTYSGFGLDELSLVAVRRSATTAPARAERDRRATVEAGARTAERERRVQRDRERRANEKRERDERSAVVRELRTRLKCSDQQLGEAADAVEKIERAQREAEQRRARLRAELEQVDDELRELRRQAKAARQSQERAQRDREAVAERLKRADVRKR</sequence>
<reference evidence="3 4" key="2">
    <citation type="journal article" date="2014" name="Int. J. Syst. Evol. Microbiol.">
        <title>Complete genome sequence of Corynebacterium casei LMG S-19264T (=DSM 44701T), isolated from a smear-ripened cheese.</title>
        <authorList>
            <consortium name="US DOE Joint Genome Institute (JGI-PGF)"/>
            <person name="Walter F."/>
            <person name="Albersmeier A."/>
            <person name="Kalinowski J."/>
            <person name="Ruckert C."/>
        </authorList>
    </citation>
    <scope>NUCLEOTIDE SEQUENCE [LARGE SCALE GENOMIC DNA]</scope>
    <source>
        <strain evidence="3 4">CGMCC 4.7206</strain>
    </source>
</reference>
<dbReference type="RefSeq" id="WP_188988859.1">
    <property type="nucleotide sequence ID" value="NZ_BAAAHC010000009.1"/>
</dbReference>
<reference evidence="2" key="5">
    <citation type="submission" date="2023-12" db="EMBL/GenBank/DDBJ databases">
        <authorList>
            <person name="Sun Q."/>
            <person name="Inoue M."/>
        </authorList>
    </citation>
    <scope>NUCLEOTIDE SEQUENCE</scope>
    <source>
        <strain evidence="2">JCM 10664</strain>
    </source>
</reference>
<feature type="compositionally biased region" description="Basic and acidic residues" evidence="1">
    <location>
        <begin position="280"/>
        <end position="303"/>
    </location>
</feature>
<evidence type="ECO:0000313" key="4">
    <source>
        <dbReference type="Proteomes" id="UP000597989"/>
    </source>
</evidence>
<organism evidence="3 4">
    <name type="scientific">Saccharopolyspora thermophila</name>
    <dbReference type="NCBI Taxonomy" id="89367"/>
    <lineage>
        <taxon>Bacteria</taxon>
        <taxon>Bacillati</taxon>
        <taxon>Actinomycetota</taxon>
        <taxon>Actinomycetes</taxon>
        <taxon>Pseudonocardiales</taxon>
        <taxon>Pseudonocardiaceae</taxon>
        <taxon>Saccharopolyspora</taxon>
    </lineage>
</organism>
<evidence type="ECO:0000313" key="5">
    <source>
        <dbReference type="Proteomes" id="UP001500220"/>
    </source>
</evidence>
<comment type="caution">
    <text evidence="3">The sequence shown here is derived from an EMBL/GenBank/DDBJ whole genome shotgun (WGS) entry which is preliminary data.</text>
</comment>
<feature type="region of interest" description="Disordered" evidence="1">
    <location>
        <begin position="168"/>
        <end position="215"/>
    </location>
</feature>
<accession>A0A917NEX9</accession>
<dbReference type="Proteomes" id="UP001500220">
    <property type="component" value="Unassembled WGS sequence"/>
</dbReference>
<reference evidence="2" key="1">
    <citation type="journal article" date="2014" name="Int. J. Syst. Evol. Microbiol.">
        <title>Complete genome of a new Firmicutes species belonging to the dominant human colonic microbiota ('Ruminococcus bicirculans') reveals two chromosomes and a selective capacity to utilize plant glucans.</title>
        <authorList>
            <consortium name="NISC Comparative Sequencing Program"/>
            <person name="Wegmann U."/>
            <person name="Louis P."/>
            <person name="Goesmann A."/>
            <person name="Henrissat B."/>
            <person name="Duncan S.H."/>
            <person name="Flint H.J."/>
        </authorList>
    </citation>
    <scope>NUCLEOTIDE SEQUENCE</scope>
    <source>
        <strain evidence="2">JCM 10664</strain>
    </source>
</reference>
<evidence type="ECO:0000313" key="2">
    <source>
        <dbReference type="EMBL" id="GAA0522459.1"/>
    </source>
</evidence>
<dbReference type="EMBL" id="BAAAHC010000009">
    <property type="protein sequence ID" value="GAA0522459.1"/>
    <property type="molecule type" value="Genomic_DNA"/>
</dbReference>
<reference evidence="5" key="3">
    <citation type="journal article" date="2019" name="Int. J. Syst. Evol. Microbiol.">
        <title>The Global Catalogue of Microorganisms (GCM) 10K type strain sequencing project: providing services to taxonomists for standard genome sequencing and annotation.</title>
        <authorList>
            <consortium name="The Broad Institute Genomics Platform"/>
            <consortium name="The Broad Institute Genome Sequencing Center for Infectious Disease"/>
            <person name="Wu L."/>
            <person name="Ma J."/>
        </authorList>
    </citation>
    <scope>NUCLEOTIDE SEQUENCE [LARGE SCALE GENOMIC DNA]</scope>
    <source>
        <strain evidence="5">JCM 10664</strain>
    </source>
</reference>
<name>A0A917NEX9_9PSEU</name>
<proteinExistence type="predicted"/>